<name>Q74MQ7_NANEQ</name>
<dbReference type="GO" id="GO:0003735">
    <property type="term" value="F:structural constituent of ribosome"/>
    <property type="evidence" value="ECO:0007669"/>
    <property type="project" value="InterPro"/>
</dbReference>
<keyword evidence="4 5" id="KW-0687">Ribonucleoprotein</keyword>
<keyword evidence="2 5" id="KW-0862">Zinc</keyword>
<dbReference type="EMBL" id="AE017199">
    <property type="protein sequence ID" value="AAR39072.1"/>
    <property type="molecule type" value="Genomic_DNA"/>
</dbReference>
<feature type="binding site" evidence="5">
    <location>
        <position position="42"/>
    </location>
    <ligand>
        <name>Zn(2+)</name>
        <dbReference type="ChEBI" id="CHEBI:29105"/>
    </ligand>
</feature>
<organism evidence="6 7">
    <name type="scientific">Nanoarchaeum equitans (strain Kin4-M)</name>
    <dbReference type="NCBI Taxonomy" id="228908"/>
    <lineage>
        <taxon>Archaea</taxon>
        <taxon>Nanobdellota</taxon>
        <taxon>Candidatus Nanoarchaeia</taxon>
        <taxon>Nanoarchaeales</taxon>
        <taxon>Nanoarchaeaceae</taxon>
        <taxon>Nanoarchaeum</taxon>
    </lineage>
</organism>
<proteinExistence type="inferred from homology"/>
<dbReference type="GO" id="GO:0005840">
    <property type="term" value="C:ribosome"/>
    <property type="evidence" value="ECO:0007669"/>
    <property type="project" value="UniProtKB-KW"/>
</dbReference>
<protein>
    <recommendedName>
        <fullName evidence="5">Small ribosomal subunit protein eS27</fullName>
    </recommendedName>
</protein>
<accession>Q74MQ7</accession>
<dbReference type="InterPro" id="IPR011332">
    <property type="entry name" value="Ribosomal_zn-bd"/>
</dbReference>
<dbReference type="GO" id="GO:1990904">
    <property type="term" value="C:ribonucleoprotein complex"/>
    <property type="evidence" value="ECO:0007669"/>
    <property type="project" value="UniProtKB-KW"/>
</dbReference>
<feature type="binding site" evidence="5">
    <location>
        <position position="21"/>
    </location>
    <ligand>
        <name>Zn(2+)</name>
        <dbReference type="ChEBI" id="CHEBI:29105"/>
    </ligand>
</feature>
<dbReference type="EnsemblBacteria" id="AAR39072">
    <property type="protein sequence ID" value="AAR39072"/>
    <property type="gene ID" value="NEQ219"/>
</dbReference>
<evidence type="ECO:0000313" key="6">
    <source>
        <dbReference type="EMBL" id="AAR39072.1"/>
    </source>
</evidence>
<evidence type="ECO:0000256" key="2">
    <source>
        <dbReference type="ARBA" id="ARBA00022833"/>
    </source>
</evidence>
<feature type="binding site" evidence="5">
    <location>
        <position position="39"/>
    </location>
    <ligand>
        <name>Zn(2+)</name>
        <dbReference type="ChEBI" id="CHEBI:29105"/>
    </ligand>
</feature>
<keyword evidence="5" id="KW-0479">Metal-binding</keyword>
<dbReference type="Pfam" id="PF01667">
    <property type="entry name" value="Ribosomal_S27e"/>
    <property type="match status" value="1"/>
</dbReference>
<gene>
    <name evidence="5" type="primary">rps27e</name>
    <name evidence="6" type="ordered locus">NEQ219</name>
</gene>
<keyword evidence="3 5" id="KW-0689">Ribosomal protein</keyword>
<dbReference type="STRING" id="228908.NEQ219"/>
<dbReference type="GO" id="GO:0006412">
    <property type="term" value="P:translation"/>
    <property type="evidence" value="ECO:0007669"/>
    <property type="project" value="UniProtKB-UniRule"/>
</dbReference>
<dbReference type="HOGENOM" id="CLU_199465_0_0_2"/>
<dbReference type="HAMAP" id="MF_00371">
    <property type="entry name" value="Ribosomal_eS27"/>
    <property type="match status" value="1"/>
</dbReference>
<dbReference type="PATRIC" id="fig|228908.8.peg.223"/>
<dbReference type="Gene3D" id="2.20.25.100">
    <property type="entry name" value="Zn-binding ribosomal proteins"/>
    <property type="match status" value="1"/>
</dbReference>
<dbReference type="SUPFAM" id="SSF57829">
    <property type="entry name" value="Zn-binding ribosomal proteins"/>
    <property type="match status" value="1"/>
</dbReference>
<keyword evidence="5" id="KW-0863">Zinc-finger</keyword>
<dbReference type="InterPro" id="IPR023407">
    <property type="entry name" value="Ribosomal_eS27_Zn-bd_dom_sf"/>
</dbReference>
<evidence type="ECO:0000256" key="4">
    <source>
        <dbReference type="ARBA" id="ARBA00023274"/>
    </source>
</evidence>
<evidence type="ECO:0000313" key="7">
    <source>
        <dbReference type="Proteomes" id="UP000000578"/>
    </source>
</evidence>
<dbReference type="InterPro" id="IPR000592">
    <property type="entry name" value="Ribosomal_eS27"/>
</dbReference>
<sequence>MVKQVNDYIVKPRSRFIKVRCKCGNEQIIFDRASTIVKCHKCGNILAKPTGGKAQIFGEIVEIYE</sequence>
<evidence type="ECO:0000256" key="5">
    <source>
        <dbReference type="HAMAP-Rule" id="MF_00371"/>
    </source>
</evidence>
<dbReference type="KEGG" id="neq:NEQ219"/>
<comment type="similarity">
    <text evidence="1 5">Belongs to the eukaryotic ribosomal protein eS27 family.</text>
</comment>
<keyword evidence="7" id="KW-1185">Reference proteome</keyword>
<dbReference type="Proteomes" id="UP000000578">
    <property type="component" value="Chromosome"/>
</dbReference>
<evidence type="ECO:0000256" key="3">
    <source>
        <dbReference type="ARBA" id="ARBA00022980"/>
    </source>
</evidence>
<dbReference type="AlphaFoldDB" id="Q74MQ7"/>
<reference evidence="6 7" key="1">
    <citation type="journal article" date="2003" name="Proc. Natl. Acad. Sci. U.S.A.">
        <title>The genome of Nanoarchaeum equitans: insights into early archaeal evolution and derived parasitism.</title>
        <authorList>
            <person name="Waters E."/>
            <person name="Hohn M.J."/>
            <person name="Ahel I."/>
            <person name="Graham D.E."/>
            <person name="Adams M.D."/>
            <person name="Barnstead M."/>
            <person name="Beeson K.Y."/>
            <person name="Bibbs L."/>
            <person name="Bolanos R."/>
            <person name="Keller M."/>
            <person name="Kretz K."/>
            <person name="Lin X."/>
            <person name="Mathur E."/>
            <person name="Ni J."/>
            <person name="Podar M."/>
            <person name="Richardson T."/>
            <person name="Sutton G.G."/>
            <person name="Simon M."/>
            <person name="Soll D."/>
            <person name="Stetter K.O."/>
            <person name="Short J.M."/>
            <person name="Noordewier M."/>
        </authorList>
    </citation>
    <scope>NUCLEOTIDE SEQUENCE [LARGE SCALE GENOMIC DNA]</scope>
    <source>
        <strain evidence="6 7">Kin4-M</strain>
    </source>
</reference>
<comment type="cofactor">
    <cofactor evidence="5">
        <name>Zn(2+)</name>
        <dbReference type="ChEBI" id="CHEBI:29105"/>
    </cofactor>
    <text evidence="5">Binds 1 zinc ion per subunit.</text>
</comment>
<dbReference type="NCBIfam" id="NF001629">
    <property type="entry name" value="PRK00415.1"/>
    <property type="match status" value="1"/>
</dbReference>
<dbReference type="GO" id="GO:0008270">
    <property type="term" value="F:zinc ion binding"/>
    <property type="evidence" value="ECO:0007669"/>
    <property type="project" value="UniProtKB-UniRule"/>
</dbReference>
<evidence type="ECO:0000256" key="1">
    <source>
        <dbReference type="ARBA" id="ARBA00010919"/>
    </source>
</evidence>
<comment type="subunit">
    <text evidence="5">Part of the 30S ribosomal subunit.</text>
</comment>
<comment type="caution">
    <text evidence="5">Lacks conserved residue(s) required for the propagation of feature annotation.</text>
</comment>
<feature type="binding site" evidence="5">
    <location>
        <position position="23"/>
    </location>
    <ligand>
        <name>Zn(2+)</name>
        <dbReference type="ChEBI" id="CHEBI:29105"/>
    </ligand>
</feature>